<evidence type="ECO:0000256" key="4">
    <source>
        <dbReference type="ARBA" id="ARBA00022679"/>
    </source>
</evidence>
<dbReference type="Proteomes" id="UP000595917">
    <property type="component" value="Chromosome"/>
</dbReference>
<feature type="transmembrane region" description="Helical" evidence="8">
    <location>
        <begin position="457"/>
        <end position="474"/>
    </location>
</feature>
<keyword evidence="3" id="KW-0328">Glycosyltransferase</keyword>
<dbReference type="KEGG" id="bhc:JFL75_00605"/>
<feature type="transmembrane region" description="Helical" evidence="8">
    <location>
        <begin position="376"/>
        <end position="406"/>
    </location>
</feature>
<dbReference type="InterPro" id="IPR038731">
    <property type="entry name" value="RgtA/B/C-like"/>
</dbReference>
<feature type="transmembrane region" description="Helical" evidence="8">
    <location>
        <begin position="226"/>
        <end position="245"/>
    </location>
</feature>
<evidence type="ECO:0000256" key="5">
    <source>
        <dbReference type="ARBA" id="ARBA00022692"/>
    </source>
</evidence>
<evidence type="ECO:0000256" key="7">
    <source>
        <dbReference type="ARBA" id="ARBA00023136"/>
    </source>
</evidence>
<dbReference type="AlphaFoldDB" id="A0A7T7XNG1"/>
<dbReference type="RefSeq" id="WP_215626760.1">
    <property type="nucleotide sequence ID" value="NZ_CP067089.2"/>
</dbReference>
<feature type="transmembrane region" description="Helical" evidence="8">
    <location>
        <begin position="349"/>
        <end position="364"/>
    </location>
</feature>
<dbReference type="GO" id="GO:0016763">
    <property type="term" value="F:pentosyltransferase activity"/>
    <property type="evidence" value="ECO:0007669"/>
    <property type="project" value="TreeGrafter"/>
</dbReference>
<dbReference type="PANTHER" id="PTHR33908:SF11">
    <property type="entry name" value="MEMBRANE PROTEIN"/>
    <property type="match status" value="1"/>
</dbReference>
<feature type="transmembrane region" description="Helical" evidence="8">
    <location>
        <begin position="418"/>
        <end position="437"/>
    </location>
</feature>
<evidence type="ECO:0000256" key="3">
    <source>
        <dbReference type="ARBA" id="ARBA00022676"/>
    </source>
</evidence>
<organism evidence="10 11">
    <name type="scientific">Breznakiella homolactica</name>
    <dbReference type="NCBI Taxonomy" id="2798577"/>
    <lineage>
        <taxon>Bacteria</taxon>
        <taxon>Pseudomonadati</taxon>
        <taxon>Spirochaetota</taxon>
        <taxon>Spirochaetia</taxon>
        <taxon>Spirochaetales</taxon>
        <taxon>Breznakiellaceae</taxon>
        <taxon>Breznakiella</taxon>
    </lineage>
</organism>
<dbReference type="EMBL" id="CP067089">
    <property type="protein sequence ID" value="QQO09457.1"/>
    <property type="molecule type" value="Genomic_DNA"/>
</dbReference>
<feature type="transmembrane region" description="Helical" evidence="8">
    <location>
        <begin position="184"/>
        <end position="205"/>
    </location>
</feature>
<dbReference type="InterPro" id="IPR050297">
    <property type="entry name" value="LipidA_mod_glycosyltrf_83"/>
</dbReference>
<keyword evidence="5 8" id="KW-0812">Transmembrane</keyword>
<keyword evidence="6 8" id="KW-1133">Transmembrane helix</keyword>
<evidence type="ECO:0000256" key="2">
    <source>
        <dbReference type="ARBA" id="ARBA00022475"/>
    </source>
</evidence>
<evidence type="ECO:0000256" key="8">
    <source>
        <dbReference type="SAM" id="Phobius"/>
    </source>
</evidence>
<dbReference type="GO" id="GO:0009103">
    <property type="term" value="P:lipopolysaccharide biosynthetic process"/>
    <property type="evidence" value="ECO:0007669"/>
    <property type="project" value="UniProtKB-ARBA"/>
</dbReference>
<dbReference type="Pfam" id="PF13231">
    <property type="entry name" value="PMT_2"/>
    <property type="match status" value="1"/>
</dbReference>
<proteinExistence type="predicted"/>
<keyword evidence="11" id="KW-1185">Reference proteome</keyword>
<dbReference type="PANTHER" id="PTHR33908">
    <property type="entry name" value="MANNOSYLTRANSFERASE YKCB-RELATED"/>
    <property type="match status" value="1"/>
</dbReference>
<reference evidence="10" key="1">
    <citation type="submission" date="2021-01" db="EMBL/GenBank/DDBJ databases">
        <title>Description of Breznakiella homolactica.</title>
        <authorList>
            <person name="Song Y."/>
            <person name="Brune A."/>
        </authorList>
    </citation>
    <scope>NUCLEOTIDE SEQUENCE</scope>
    <source>
        <strain evidence="10">RmG30</strain>
    </source>
</reference>
<evidence type="ECO:0000259" key="9">
    <source>
        <dbReference type="Pfam" id="PF13231"/>
    </source>
</evidence>
<feature type="transmembrane region" description="Helical" evidence="8">
    <location>
        <begin position="518"/>
        <end position="538"/>
    </location>
</feature>
<evidence type="ECO:0000256" key="6">
    <source>
        <dbReference type="ARBA" id="ARBA00022989"/>
    </source>
</evidence>
<keyword evidence="7 8" id="KW-0472">Membrane</keyword>
<keyword evidence="2" id="KW-1003">Cell membrane</keyword>
<dbReference type="GO" id="GO:0005886">
    <property type="term" value="C:plasma membrane"/>
    <property type="evidence" value="ECO:0007669"/>
    <property type="project" value="UniProtKB-SubCell"/>
</dbReference>
<evidence type="ECO:0000313" key="10">
    <source>
        <dbReference type="EMBL" id="QQO09457.1"/>
    </source>
</evidence>
<keyword evidence="4" id="KW-0808">Transferase</keyword>
<feature type="transmembrane region" description="Helical" evidence="8">
    <location>
        <begin position="323"/>
        <end position="342"/>
    </location>
</feature>
<accession>A0A7T7XNG1</accession>
<feature type="transmembrane region" description="Helical" evidence="8">
    <location>
        <begin position="300"/>
        <end position="317"/>
    </location>
</feature>
<evidence type="ECO:0000256" key="1">
    <source>
        <dbReference type="ARBA" id="ARBA00004651"/>
    </source>
</evidence>
<comment type="subcellular location">
    <subcellularLocation>
        <location evidence="1">Cell membrane</location>
        <topology evidence="1">Multi-pass membrane protein</topology>
    </subcellularLocation>
</comment>
<gene>
    <name evidence="10" type="ORF">JFL75_00605</name>
</gene>
<feature type="domain" description="Glycosyltransferase RgtA/B/C/D-like" evidence="9">
    <location>
        <begin position="276"/>
        <end position="436"/>
    </location>
</feature>
<name>A0A7T7XNG1_9SPIR</name>
<feature type="transmembrane region" description="Helical" evidence="8">
    <location>
        <begin position="494"/>
        <end position="512"/>
    </location>
</feature>
<protein>
    <submittedName>
        <fullName evidence="10">Glycosyltransferase family 39 protein</fullName>
    </submittedName>
</protein>
<sequence length="671" mass="77484">MSKPVKIVLTLTCAVGVLLSAGISAYLQIDGNRTVFGEWLAPVHINVEIDKQYTHRIAVYSEPGGSTQFYYLNPTTVVSDESSLQNIILHGQLRTNGLHRRLYLCFPDSFPKETVAAVDNISVFIGNRLVYFSKEDIRQFDFKTKDGYHMYRIPSLYYTKSLLVKDWVNYYGDFNIALKIIPGFFVFPFNFFLSYLFLFGLIYLYRNRLREIYTKFRQTPNKWFGPVALVIIILIGFALRINGFVRHSGWSDELYSATIAGNPTLPFIETFTDPGNPPFYFILLRAWFMLFGWTEVSGTLLSVLLGTAAIPVLYILVKKYFGRNTAILAAFLMAISGFAVDYSQEMRAYILKIFLVPVITYFFLEFINRQSLKDLILYSILCILIVNAHYYGILLVMANFIFYCLYMVSQKRFIWKKGLFFFLGNCIIAVSFLPFFFYQISVKKYFFERDFPIQPDFLLLLAIIAVLAAILFIYRKKLNLNRILPSSKGMFFSYTVYVPIALFVLAFFVSLVRPMLAYKYLLPITFPFFISLIAMMLTMARRHHILKYGFVFLLWAAAASLYTGQARIPGGGYGSYKESRAYIAADAAAHSDKKSAMLDPAPDLAQYYGFDVMSAYEQNESFDVLYVFNRAFRMNEYEMYSELSKYNLTDENTLKIYPNDEVVVFKKILSK</sequence>
<evidence type="ECO:0000313" key="11">
    <source>
        <dbReference type="Proteomes" id="UP000595917"/>
    </source>
</evidence>